<proteinExistence type="predicted"/>
<name>A0A9N8D8Z9_9STRA</name>
<dbReference type="InterPro" id="IPR036598">
    <property type="entry name" value="GOLD_dom_sf"/>
</dbReference>
<protein>
    <submittedName>
        <fullName evidence="2">Uncharacterized protein</fullName>
    </submittedName>
</protein>
<dbReference type="OrthoDB" id="1434354at2759"/>
<evidence type="ECO:0000313" key="3">
    <source>
        <dbReference type="Proteomes" id="UP001153069"/>
    </source>
</evidence>
<dbReference type="SUPFAM" id="SSF101576">
    <property type="entry name" value="Supernatant protein factor (SPF), C-terminal domain"/>
    <property type="match status" value="1"/>
</dbReference>
<comment type="caution">
    <text evidence="2">The sequence shown here is derived from an EMBL/GenBank/DDBJ whole genome shotgun (WGS) entry which is preliminary data.</text>
</comment>
<keyword evidence="3" id="KW-1185">Reference proteome</keyword>
<dbReference type="Proteomes" id="UP001153069">
    <property type="component" value="Unassembled WGS sequence"/>
</dbReference>
<accession>A0A9N8D8Z9</accession>
<gene>
    <name evidence="2" type="ORF">SEMRO_40_G024760.1</name>
</gene>
<dbReference type="Gene3D" id="2.60.120.680">
    <property type="entry name" value="GOLD domain"/>
    <property type="match status" value="1"/>
</dbReference>
<evidence type="ECO:0000313" key="2">
    <source>
        <dbReference type="EMBL" id="CAB9498547.1"/>
    </source>
</evidence>
<organism evidence="2 3">
    <name type="scientific">Seminavis robusta</name>
    <dbReference type="NCBI Taxonomy" id="568900"/>
    <lineage>
        <taxon>Eukaryota</taxon>
        <taxon>Sar</taxon>
        <taxon>Stramenopiles</taxon>
        <taxon>Ochrophyta</taxon>
        <taxon>Bacillariophyta</taxon>
        <taxon>Bacillariophyceae</taxon>
        <taxon>Bacillariophycidae</taxon>
        <taxon>Naviculales</taxon>
        <taxon>Naviculaceae</taxon>
        <taxon>Seminavis</taxon>
    </lineage>
</organism>
<sequence>MTAKVSSQEQIQKQKRLADLEAKAVAEAKASADASFRPSPSLLNASSAEALMSQVDGPSLGTYEGKESVYVGRAVPVAAGGKLEVPIQVTSPGSVVEYFIEIKTYDLAVSITAERDEGVTIVKKTSRVDSTQSPLTQKFLVGTVPCLVNFKFDNEFSWMREKVLSYKITVTPPSKDSLASGRRRRAKACIQAVEDDMKSAEQRLEAATQQKTSLAKNIEKLSKELEEKKKSLQGCQKEEDWLKQRVALRKDQQKLLTTRLTNGWPDEGK</sequence>
<keyword evidence="1" id="KW-0175">Coiled coil</keyword>
<dbReference type="EMBL" id="CAICTM010000040">
    <property type="protein sequence ID" value="CAB9498547.1"/>
    <property type="molecule type" value="Genomic_DNA"/>
</dbReference>
<evidence type="ECO:0000256" key="1">
    <source>
        <dbReference type="SAM" id="Coils"/>
    </source>
</evidence>
<feature type="coiled-coil region" evidence="1">
    <location>
        <begin position="183"/>
        <end position="238"/>
    </location>
</feature>
<reference evidence="2" key="1">
    <citation type="submission" date="2020-06" db="EMBL/GenBank/DDBJ databases">
        <authorList>
            <consortium name="Plant Systems Biology data submission"/>
        </authorList>
    </citation>
    <scope>NUCLEOTIDE SEQUENCE</scope>
    <source>
        <strain evidence="2">D6</strain>
    </source>
</reference>
<dbReference type="AlphaFoldDB" id="A0A9N8D8Z9"/>